<evidence type="ECO:0000256" key="5">
    <source>
        <dbReference type="ARBA" id="ARBA00022507"/>
    </source>
</evidence>
<evidence type="ECO:0000259" key="14">
    <source>
        <dbReference type="PROSITE" id="PS50262"/>
    </source>
</evidence>
<comment type="subcellular location">
    <subcellularLocation>
        <location evidence="2 13">Cell membrane</location>
        <topology evidence="2 13">Multi-pass membrane protein</topology>
    </subcellularLocation>
</comment>
<dbReference type="GO" id="GO:0007606">
    <property type="term" value="P:sensory perception of chemical stimulus"/>
    <property type="evidence" value="ECO:0007669"/>
    <property type="project" value="UniProtKB-ARBA"/>
</dbReference>
<evidence type="ECO:0000256" key="6">
    <source>
        <dbReference type="ARBA" id="ARBA00022692"/>
    </source>
</evidence>
<keyword evidence="6 13" id="KW-0812">Transmembrane</keyword>
<sequence>MNACSWGNGTIATRDLMIGVVFLSQTIFGIWGNCSLHYRYIFFYFTGCRARSTSLILKHLTVANSLVIAFRGVPQTVEAFGLKIFLSDFGCKLVFYVLRLGRGVSLGTTCLLSVFQAITISPWNSRLAELKVQVLRCTGPCITVFWILYMLVNIVFPLYVAGKWNNKTITKKKDLGFCSGMWNDTITQSLLAAVLTAPDVVCLGLMIWASIYMVFTLYGHKQRVQHIHRNGISRRSSSVTRATQSILVLVSTFVSFYTLSSIFSIDLALSDHPSWWQLNITAMFALCFPSVSPFLLSHESKGLRIFSASCRRNA</sequence>
<reference evidence="15 16" key="1">
    <citation type="journal article" date="2020" name="Nat. Commun.">
        <title>Donkey genomes provide new insights into domestication and selection for coat color.</title>
        <authorList>
            <person name="Wang"/>
            <person name="C."/>
            <person name="Li"/>
            <person name="H."/>
            <person name="Guo"/>
            <person name="Y."/>
            <person name="Huang"/>
            <person name="J."/>
            <person name="Sun"/>
            <person name="Y."/>
            <person name="Min"/>
            <person name="J."/>
            <person name="Wang"/>
            <person name="J."/>
            <person name="Fang"/>
            <person name="X."/>
            <person name="Zhao"/>
            <person name="Z."/>
            <person name="Wang"/>
            <person name="S."/>
            <person name="Zhang"/>
            <person name="Y."/>
            <person name="Liu"/>
            <person name="Q."/>
            <person name="Jiang"/>
            <person name="Q."/>
            <person name="Wang"/>
            <person name="X."/>
            <person name="Guo"/>
            <person name="Y."/>
            <person name="Yang"/>
            <person name="C."/>
            <person name="Wang"/>
            <person name="Y."/>
            <person name="Tian"/>
            <person name="F."/>
            <person name="Zhuang"/>
            <person name="G."/>
            <person name="Fan"/>
            <person name="Y."/>
            <person name="Gao"/>
            <person name="Q."/>
            <person name="Li"/>
            <person name="Y."/>
            <person name="Ju"/>
            <person name="Z."/>
            <person name="Li"/>
            <person name="J."/>
            <person name="Li"/>
            <person name="R."/>
            <person name="Hou"/>
            <person name="M."/>
            <person name="Yang"/>
            <person name="G."/>
            <person name="Liu"/>
            <person name="G."/>
            <person name="Liu"/>
            <person name="W."/>
            <person name="Guo"/>
            <person name="J."/>
            <person name="Pan"/>
            <person name="S."/>
            <person name="Fan"/>
            <person name="G."/>
            <person name="Zhang"/>
            <person name="W."/>
            <person name="Zhang"/>
            <person name="R."/>
            <person name="Yu"/>
            <person name="J."/>
            <person name="Zhang"/>
            <person name="X."/>
            <person name="Yin"/>
            <person name="Q."/>
            <person name="Ji"/>
            <person name="C."/>
            <person name="Jin"/>
            <person name="Y."/>
            <person name="Yue"/>
            <person name="G."/>
            <person name="Liu"/>
            <person name="M."/>
            <person name="Xu"/>
            <person name="J."/>
            <person name="Liu"/>
            <person name="S."/>
            <person name="Jordana"/>
            <person name="J."/>
            <person name="Noce"/>
            <person name="A."/>
            <person name="Amills"/>
            <person name="M."/>
            <person name="Wu"/>
            <person name="D.D."/>
            <person name="Li"/>
            <person name="S."/>
            <person name="Zhou"/>
            <person name="X. and Zhong"/>
            <person name="J."/>
        </authorList>
    </citation>
    <scope>NUCLEOTIDE SEQUENCE [LARGE SCALE GENOMIC DNA]</scope>
</reference>
<dbReference type="GO" id="GO:0005886">
    <property type="term" value="C:plasma membrane"/>
    <property type="evidence" value="ECO:0007669"/>
    <property type="project" value="UniProtKB-SubCell"/>
</dbReference>
<evidence type="ECO:0000256" key="11">
    <source>
        <dbReference type="ARBA" id="ARBA00023180"/>
    </source>
</evidence>
<dbReference type="FunFam" id="1.20.1070.10:FF:000033">
    <property type="entry name" value="Vomeronasal type-1 receptor"/>
    <property type="match status" value="1"/>
</dbReference>
<dbReference type="CDD" id="cd13949">
    <property type="entry name" value="7tm_V1R_pheromone"/>
    <property type="match status" value="1"/>
</dbReference>
<dbReference type="GO" id="GO:0016503">
    <property type="term" value="F:pheromone receptor activity"/>
    <property type="evidence" value="ECO:0007669"/>
    <property type="project" value="InterPro"/>
</dbReference>
<keyword evidence="5 13" id="KW-0589">Pheromone response</keyword>
<evidence type="ECO:0000256" key="9">
    <source>
        <dbReference type="ARBA" id="ARBA00023136"/>
    </source>
</evidence>
<reference evidence="15" key="3">
    <citation type="submission" date="2025-09" db="UniProtKB">
        <authorList>
            <consortium name="Ensembl"/>
        </authorList>
    </citation>
    <scope>IDENTIFICATION</scope>
</reference>
<keyword evidence="11" id="KW-0325">Glycoprotein</keyword>
<dbReference type="Proteomes" id="UP000694387">
    <property type="component" value="Chromosome 26"/>
</dbReference>
<evidence type="ECO:0000256" key="3">
    <source>
        <dbReference type="ARBA" id="ARBA00010663"/>
    </source>
</evidence>
<dbReference type="InterPro" id="IPR004072">
    <property type="entry name" value="Vmron_rcpt_1"/>
</dbReference>
<dbReference type="Pfam" id="PF03402">
    <property type="entry name" value="V1R"/>
    <property type="match status" value="1"/>
</dbReference>
<evidence type="ECO:0000256" key="8">
    <source>
        <dbReference type="ARBA" id="ARBA00023040"/>
    </source>
</evidence>
<evidence type="ECO:0000313" key="15">
    <source>
        <dbReference type="Ensembl" id="ENSEASP00005031875.2"/>
    </source>
</evidence>
<evidence type="ECO:0000256" key="2">
    <source>
        <dbReference type="ARBA" id="ARBA00004651"/>
    </source>
</evidence>
<dbReference type="AlphaFoldDB" id="A0A8C4N3I6"/>
<dbReference type="SUPFAM" id="SSF81321">
    <property type="entry name" value="Family A G protein-coupled receptor-like"/>
    <property type="match status" value="1"/>
</dbReference>
<keyword evidence="16" id="KW-1185">Reference proteome</keyword>
<keyword evidence="7 13" id="KW-1133">Transmembrane helix</keyword>
<keyword evidence="9 13" id="KW-0472">Membrane</keyword>
<dbReference type="PANTHER" id="PTHR24062">
    <property type="entry name" value="VOMERONASAL TYPE-1 RECEPTOR"/>
    <property type="match status" value="1"/>
</dbReference>
<dbReference type="Ensembl" id="ENSEAST00005034710.2">
    <property type="protein sequence ID" value="ENSEASP00005031875.2"/>
    <property type="gene ID" value="ENSEASG00005021756.2"/>
</dbReference>
<organism evidence="15 16">
    <name type="scientific">Equus asinus</name>
    <name type="common">Donkey</name>
    <name type="synonym">Equus africanus asinus</name>
    <dbReference type="NCBI Taxonomy" id="9793"/>
    <lineage>
        <taxon>Eukaryota</taxon>
        <taxon>Metazoa</taxon>
        <taxon>Chordata</taxon>
        <taxon>Craniata</taxon>
        <taxon>Vertebrata</taxon>
        <taxon>Euteleostomi</taxon>
        <taxon>Mammalia</taxon>
        <taxon>Eutheria</taxon>
        <taxon>Laurasiatheria</taxon>
        <taxon>Perissodactyla</taxon>
        <taxon>Equidae</taxon>
        <taxon>Equus</taxon>
    </lineage>
</organism>
<dbReference type="GeneTree" id="ENSGT00960000186612"/>
<feature type="transmembrane region" description="Helical" evidence="13">
    <location>
        <begin position="139"/>
        <end position="160"/>
    </location>
</feature>
<evidence type="ECO:0000256" key="7">
    <source>
        <dbReference type="ARBA" id="ARBA00022989"/>
    </source>
</evidence>
<evidence type="ECO:0000256" key="13">
    <source>
        <dbReference type="RuleBase" id="RU364061"/>
    </source>
</evidence>
<accession>A0A8C4N3I6</accession>
<dbReference type="GO" id="GO:0019236">
    <property type="term" value="P:response to pheromone"/>
    <property type="evidence" value="ECO:0007669"/>
    <property type="project" value="UniProtKB-KW"/>
</dbReference>
<reference evidence="15" key="2">
    <citation type="submission" date="2025-08" db="UniProtKB">
        <authorList>
            <consortium name="Ensembl"/>
        </authorList>
    </citation>
    <scope>IDENTIFICATION</scope>
</reference>
<feature type="transmembrane region" description="Helical" evidence="13">
    <location>
        <begin position="239"/>
        <end position="263"/>
    </location>
</feature>
<gene>
    <name evidence="15" type="primary">LOC106822624</name>
</gene>
<evidence type="ECO:0000256" key="12">
    <source>
        <dbReference type="ARBA" id="ARBA00023224"/>
    </source>
</evidence>
<keyword evidence="4 13" id="KW-1003">Cell membrane</keyword>
<dbReference type="InterPro" id="IPR017452">
    <property type="entry name" value="GPCR_Rhodpsn_7TM"/>
</dbReference>
<feature type="transmembrane region" description="Helical" evidence="13">
    <location>
        <begin position="16"/>
        <end position="34"/>
    </location>
</feature>
<dbReference type="Gene3D" id="1.20.1070.10">
    <property type="entry name" value="Rhodopsin 7-helix transmembrane proteins"/>
    <property type="match status" value="1"/>
</dbReference>
<dbReference type="PROSITE" id="PS50262">
    <property type="entry name" value="G_PROTEIN_RECEP_F1_2"/>
    <property type="match status" value="1"/>
</dbReference>
<feature type="transmembrane region" description="Helical" evidence="13">
    <location>
        <begin position="275"/>
        <end position="296"/>
    </location>
</feature>
<protein>
    <recommendedName>
        <fullName evidence="13">Vomeronasal type-1 receptor</fullName>
    </recommendedName>
</protein>
<name>A0A8C4N3I6_EQUAS</name>
<feature type="domain" description="G-protein coupled receptors family 1 profile" evidence="14">
    <location>
        <begin position="32"/>
        <end position="296"/>
    </location>
</feature>
<keyword evidence="10 13" id="KW-0675">Receptor</keyword>
<evidence type="ECO:0000256" key="10">
    <source>
        <dbReference type="ARBA" id="ARBA00023170"/>
    </source>
</evidence>
<comment type="similarity">
    <text evidence="3 13">Belongs to the G-protein coupled receptor 1 family.</text>
</comment>
<feature type="transmembrane region" description="Helical" evidence="13">
    <location>
        <begin position="190"/>
        <end position="218"/>
    </location>
</feature>
<keyword evidence="12 13" id="KW-0807">Transducer</keyword>
<comment type="function">
    <text evidence="1">Putative pheromone receptor.</text>
</comment>
<proteinExistence type="inferred from homology"/>
<evidence type="ECO:0000256" key="1">
    <source>
        <dbReference type="ARBA" id="ARBA00003878"/>
    </source>
</evidence>
<evidence type="ECO:0000313" key="16">
    <source>
        <dbReference type="Proteomes" id="UP000694387"/>
    </source>
</evidence>
<keyword evidence="8 13" id="KW-0297">G-protein coupled receptor</keyword>
<evidence type="ECO:0000256" key="4">
    <source>
        <dbReference type="ARBA" id="ARBA00022475"/>
    </source>
</evidence>